<keyword evidence="5" id="KW-1003">Cell membrane</keyword>
<evidence type="ECO:0000256" key="2">
    <source>
        <dbReference type="ARBA" id="ARBA00008531"/>
    </source>
</evidence>
<dbReference type="SMART" id="SM00382">
    <property type="entry name" value="AAA"/>
    <property type="match status" value="1"/>
</dbReference>
<evidence type="ECO:0000313" key="16">
    <source>
        <dbReference type="EMBL" id="PXW88625.1"/>
    </source>
</evidence>
<dbReference type="AlphaFoldDB" id="A0A2V3W8P4"/>
<evidence type="ECO:0000256" key="6">
    <source>
        <dbReference type="ARBA" id="ARBA00022741"/>
    </source>
</evidence>
<dbReference type="Gene3D" id="1.20.120.1380">
    <property type="entry name" value="Flagellar FlhF biosynthesis protein, N domain"/>
    <property type="match status" value="1"/>
</dbReference>
<feature type="domain" description="SRP54-type proteins GTP-binding" evidence="15">
    <location>
        <begin position="173"/>
        <end position="365"/>
    </location>
</feature>
<keyword evidence="16" id="KW-0966">Cell projection</keyword>
<evidence type="ECO:0000256" key="10">
    <source>
        <dbReference type="ARBA" id="ARBA00023136"/>
    </source>
</evidence>
<evidence type="ECO:0000259" key="15">
    <source>
        <dbReference type="SMART" id="SM00962"/>
    </source>
</evidence>
<dbReference type="GO" id="GO:0003924">
    <property type="term" value="F:GTPase activity"/>
    <property type="evidence" value="ECO:0007669"/>
    <property type="project" value="UniProtKB-UniRule"/>
</dbReference>
<dbReference type="NCBIfam" id="TIGR03499">
    <property type="entry name" value="FlhF"/>
    <property type="match status" value="1"/>
</dbReference>
<evidence type="ECO:0000256" key="12">
    <source>
        <dbReference type="ARBA" id="ARBA00025337"/>
    </source>
</evidence>
<organism evidence="16 17">
    <name type="scientific">Pseudogracilibacillus auburnensis</name>
    <dbReference type="NCBI Taxonomy" id="1494959"/>
    <lineage>
        <taxon>Bacteria</taxon>
        <taxon>Bacillati</taxon>
        <taxon>Bacillota</taxon>
        <taxon>Bacilli</taxon>
        <taxon>Bacillales</taxon>
        <taxon>Bacillaceae</taxon>
        <taxon>Pseudogracilibacillus</taxon>
    </lineage>
</organism>
<keyword evidence="7" id="KW-1005">Bacterial flagellum biogenesis</keyword>
<keyword evidence="11" id="KW-1006">Bacterial flagellum protein export</keyword>
<keyword evidence="10" id="KW-0472">Membrane</keyword>
<evidence type="ECO:0000256" key="13">
    <source>
        <dbReference type="NCBIfam" id="TIGR03499"/>
    </source>
</evidence>
<keyword evidence="9" id="KW-0342">GTP-binding</keyword>
<sequence length="370" mass="42275">MKVKKYVAKTMQEAMKEIKKELGPDAVILNSKEIKSGGILGLFQQKSMEVIAAIDKEPTLPKKGSKQVITRQYNMTKQAEQSQVLDEIKHLKELLATQSFQSENNFPPVYENAFKYLLEQEVSDTLALEIMQSIVKKGKEDEHVTKVQMKELLNEEIEKRLAHVSFKGISEAKRIIQFVGPTGVGKTTTLAKVAALSMLEHRKKIAFITTDTYRIAAIEQLKTYARILDVPVEVAYSVEDYERALQTFAHFDYIFVDTAGRNFRDERYVQELKNMLDFKKDQVETYLVLSLTAKKTDIMDIYHQFTWLPVEKVIFTKMDETLTFGSILNIGASENIDIAYITNGQDVPDDLVKPNKQKVSQLILSRYANV</sequence>
<comment type="subcellular location">
    <subcellularLocation>
        <location evidence="1">Cell membrane</location>
        <topology evidence="1">Peripheral membrane protein</topology>
        <orientation evidence="1">Cytoplasmic side</orientation>
    </subcellularLocation>
</comment>
<dbReference type="SUPFAM" id="SSF52540">
    <property type="entry name" value="P-loop containing nucleoside triphosphate hydrolases"/>
    <property type="match status" value="1"/>
</dbReference>
<keyword evidence="16" id="KW-0969">Cilium</keyword>
<reference evidence="16 17" key="1">
    <citation type="submission" date="2018-05" db="EMBL/GenBank/DDBJ databases">
        <title>Genomic Encyclopedia of Type Strains, Phase IV (KMG-IV): sequencing the most valuable type-strain genomes for metagenomic binning, comparative biology and taxonomic classification.</title>
        <authorList>
            <person name="Goeker M."/>
        </authorList>
    </citation>
    <scope>NUCLEOTIDE SEQUENCE [LARGE SCALE GENOMIC DNA]</scope>
    <source>
        <strain evidence="16 17">DSM 28556</strain>
    </source>
</reference>
<evidence type="ECO:0000256" key="9">
    <source>
        <dbReference type="ARBA" id="ARBA00023134"/>
    </source>
</evidence>
<gene>
    <name evidence="16" type="ORF">DFR56_103130</name>
</gene>
<dbReference type="InterPro" id="IPR047040">
    <property type="entry name" value="FlhF__GTPase_dom"/>
</dbReference>
<evidence type="ECO:0000256" key="8">
    <source>
        <dbReference type="ARBA" id="ARBA00022927"/>
    </source>
</evidence>
<dbReference type="GO" id="GO:0044781">
    <property type="term" value="P:bacterial-type flagellum organization"/>
    <property type="evidence" value="ECO:0007669"/>
    <property type="project" value="UniProtKB-UniRule"/>
</dbReference>
<evidence type="ECO:0000256" key="5">
    <source>
        <dbReference type="ARBA" id="ARBA00022475"/>
    </source>
</evidence>
<evidence type="ECO:0000256" key="1">
    <source>
        <dbReference type="ARBA" id="ARBA00004413"/>
    </source>
</evidence>
<dbReference type="CDD" id="cd17873">
    <property type="entry name" value="FlhF"/>
    <property type="match status" value="1"/>
</dbReference>
<keyword evidence="17" id="KW-1185">Reference proteome</keyword>
<dbReference type="SMART" id="SM00962">
    <property type="entry name" value="SRP54"/>
    <property type="match status" value="1"/>
</dbReference>
<keyword evidence="6" id="KW-0547">Nucleotide-binding</keyword>
<dbReference type="Proteomes" id="UP000247978">
    <property type="component" value="Unassembled WGS sequence"/>
</dbReference>
<evidence type="ECO:0000256" key="4">
    <source>
        <dbReference type="ARBA" id="ARBA00022448"/>
    </source>
</evidence>
<keyword evidence="8" id="KW-0653">Protein transport</keyword>
<comment type="caution">
    <text evidence="16">The sequence shown here is derived from an EMBL/GenBank/DDBJ whole genome shotgun (WGS) entry which is preliminary data.</text>
</comment>
<dbReference type="GO" id="GO:0005525">
    <property type="term" value="F:GTP binding"/>
    <property type="evidence" value="ECO:0007669"/>
    <property type="project" value="UniProtKB-UniRule"/>
</dbReference>
<dbReference type="InterPro" id="IPR020006">
    <property type="entry name" value="FlhF"/>
</dbReference>
<evidence type="ECO:0000256" key="3">
    <source>
        <dbReference type="ARBA" id="ARBA00014919"/>
    </source>
</evidence>
<dbReference type="Pfam" id="PF00448">
    <property type="entry name" value="SRP54"/>
    <property type="match status" value="1"/>
</dbReference>
<dbReference type="InterPro" id="IPR000897">
    <property type="entry name" value="SRP54_GTPase_dom"/>
</dbReference>
<evidence type="ECO:0000256" key="7">
    <source>
        <dbReference type="ARBA" id="ARBA00022795"/>
    </source>
</evidence>
<keyword evidence="16" id="KW-0282">Flagellum</keyword>
<dbReference type="InterPro" id="IPR003593">
    <property type="entry name" value="AAA+_ATPase"/>
</dbReference>
<evidence type="ECO:0000256" key="11">
    <source>
        <dbReference type="ARBA" id="ARBA00023225"/>
    </source>
</evidence>
<dbReference type="PANTHER" id="PTHR43134">
    <property type="entry name" value="SIGNAL RECOGNITION PARTICLE RECEPTOR SUBUNIT ALPHA"/>
    <property type="match status" value="1"/>
</dbReference>
<accession>A0A2V3W8P4</accession>
<evidence type="ECO:0000259" key="14">
    <source>
        <dbReference type="SMART" id="SM00382"/>
    </source>
</evidence>
<protein>
    <recommendedName>
        <fullName evidence="3 13">Flagellar biosynthesis protein FlhF</fullName>
    </recommendedName>
</protein>
<dbReference type="GO" id="GO:0015031">
    <property type="term" value="P:protein transport"/>
    <property type="evidence" value="ECO:0007669"/>
    <property type="project" value="UniProtKB-KW"/>
</dbReference>
<dbReference type="OrthoDB" id="9778554at2"/>
<evidence type="ECO:0000313" key="17">
    <source>
        <dbReference type="Proteomes" id="UP000247978"/>
    </source>
</evidence>
<proteinExistence type="inferred from homology"/>
<dbReference type="GO" id="GO:0006614">
    <property type="term" value="P:SRP-dependent cotranslational protein targeting to membrane"/>
    <property type="evidence" value="ECO:0007669"/>
    <property type="project" value="UniProtKB-UniRule"/>
</dbReference>
<name>A0A2V3W8P4_9BACI</name>
<dbReference type="GO" id="GO:0005886">
    <property type="term" value="C:plasma membrane"/>
    <property type="evidence" value="ECO:0007669"/>
    <property type="project" value="UniProtKB-SubCell"/>
</dbReference>
<feature type="domain" description="AAA+ ATPase" evidence="14">
    <location>
        <begin position="172"/>
        <end position="334"/>
    </location>
</feature>
<keyword evidence="4" id="KW-0813">Transport</keyword>
<dbReference type="InterPro" id="IPR027417">
    <property type="entry name" value="P-loop_NTPase"/>
</dbReference>
<comment type="similarity">
    <text evidence="2">Belongs to the GTP-binding SRP family.</text>
</comment>
<dbReference type="Gene3D" id="3.40.50.300">
    <property type="entry name" value="P-loop containing nucleotide triphosphate hydrolases"/>
    <property type="match status" value="1"/>
</dbReference>
<dbReference type="FunFam" id="3.40.50.300:FF:000695">
    <property type="entry name" value="Flagellar biosynthesis regulator FlhF"/>
    <property type="match status" value="1"/>
</dbReference>
<dbReference type="PANTHER" id="PTHR43134:SF3">
    <property type="entry name" value="FLAGELLAR BIOSYNTHESIS PROTEIN FLHF"/>
    <property type="match status" value="1"/>
</dbReference>
<comment type="function">
    <text evidence="12">Necessary for flagellar biosynthesis. May be involved in translocation of the flagellum.</text>
</comment>
<dbReference type="GO" id="GO:0005047">
    <property type="term" value="F:signal recognition particle binding"/>
    <property type="evidence" value="ECO:0007669"/>
    <property type="project" value="TreeGrafter"/>
</dbReference>
<dbReference type="EMBL" id="QJJQ01000003">
    <property type="protein sequence ID" value="PXW88625.1"/>
    <property type="molecule type" value="Genomic_DNA"/>
</dbReference>
<dbReference type="RefSeq" id="WP_110394463.1">
    <property type="nucleotide sequence ID" value="NZ_JBHUHB010000001.1"/>
</dbReference>